<keyword evidence="2" id="KW-1185">Reference proteome</keyword>
<reference evidence="1 2" key="1">
    <citation type="journal article" date="2015" name="Arch. Virol.">
        <title>Complete genome sequence of the siphoviral bacteriophage ??-R3177, which lyses an OXA-66-producing carbapenem-resistant Acinetobacter baumannii isolate.</title>
        <authorList>
            <person name="Jeon J."/>
            <person name="D'Souza R."/>
            <person name="Pinto N."/>
            <person name="Ryu C.M."/>
            <person name="Park J.H."/>
            <person name="Yong D."/>
            <person name="Lee K."/>
        </authorList>
    </citation>
    <scope>NUCLEOTIDE SEQUENCE [LARGE SCALE GENOMIC DNA]</scope>
</reference>
<gene>
    <name evidence="1" type="ORF">ABA3177_00590</name>
</gene>
<proteinExistence type="predicted"/>
<name>A0A0D4DBV9_9CAUD</name>
<protein>
    <submittedName>
        <fullName evidence="1">Uncharacterized protein</fullName>
    </submittedName>
</protein>
<dbReference type="OrthoDB" id="31121at10239"/>
<sequence>MLYFLKHQNLYNMKTIAFVCLTLISITCLAEPSQKYLKEYDRLSEALESAMANAYSFDPATGQVKQATQGLEAKNNLCRAAQAKLNLTTFLKDNLEESKELYKSIDGAETLDKNYLSGQQQEQQTLVSNLKKDLVGTGFNCE</sequence>
<accession>A0A0D4DBV9</accession>
<evidence type="ECO:0000313" key="2">
    <source>
        <dbReference type="Proteomes" id="UP000222907"/>
    </source>
</evidence>
<evidence type="ECO:0000313" key="1">
    <source>
        <dbReference type="EMBL" id="AJT61375.1"/>
    </source>
</evidence>
<organism evidence="1 2">
    <name type="scientific">Acinetobacter phage YMC11/11/R3177</name>
    <dbReference type="NCBI Taxonomy" id="1628721"/>
    <lineage>
        <taxon>Viruses</taxon>
        <taxon>Duplodnaviria</taxon>
        <taxon>Heunggongvirae</taxon>
        <taxon>Uroviricota</taxon>
        <taxon>Caudoviricetes</taxon>
        <taxon>Vieuvirus</taxon>
        <taxon>Vieuvirus R3177</taxon>
    </lineage>
</organism>
<dbReference type="EMBL" id="KP861230">
    <property type="protein sequence ID" value="AJT61375.1"/>
    <property type="molecule type" value="Genomic_DNA"/>
</dbReference>
<dbReference type="Proteomes" id="UP000222907">
    <property type="component" value="Segment"/>
</dbReference>